<dbReference type="InterPro" id="IPR049732">
    <property type="entry name" value="Smlt3025-like"/>
</dbReference>
<proteinExistence type="predicted"/>
<evidence type="ECO:0000313" key="3">
    <source>
        <dbReference type="Proteomes" id="UP001385892"/>
    </source>
</evidence>
<name>A0ABU8WT39_9BURK</name>
<keyword evidence="3" id="KW-1185">Reference proteome</keyword>
<keyword evidence="1" id="KW-0472">Membrane</keyword>
<reference evidence="2 3" key="1">
    <citation type="submission" date="2024-03" db="EMBL/GenBank/DDBJ databases">
        <title>Novel species of the genus Variovorax.</title>
        <authorList>
            <person name="Liu Q."/>
            <person name="Xin Y.-H."/>
        </authorList>
    </citation>
    <scope>NUCLEOTIDE SEQUENCE [LARGE SCALE GENOMIC DNA]</scope>
    <source>
        <strain evidence="2 3">KACC 18900</strain>
    </source>
</reference>
<dbReference type="EMBL" id="JBBKZT010000011">
    <property type="protein sequence ID" value="MEJ8849682.1"/>
    <property type="molecule type" value="Genomic_DNA"/>
</dbReference>
<feature type="transmembrane region" description="Helical" evidence="1">
    <location>
        <begin position="21"/>
        <end position="38"/>
    </location>
</feature>
<organism evidence="2 3">
    <name type="scientific">Variovorax rhizosphaerae</name>
    <dbReference type="NCBI Taxonomy" id="1836200"/>
    <lineage>
        <taxon>Bacteria</taxon>
        <taxon>Pseudomonadati</taxon>
        <taxon>Pseudomonadota</taxon>
        <taxon>Betaproteobacteria</taxon>
        <taxon>Burkholderiales</taxon>
        <taxon>Comamonadaceae</taxon>
        <taxon>Variovorax</taxon>
    </lineage>
</organism>
<protein>
    <submittedName>
        <fullName evidence="2">Uncharacterized protein</fullName>
    </submittedName>
</protein>
<evidence type="ECO:0000256" key="1">
    <source>
        <dbReference type="SAM" id="Phobius"/>
    </source>
</evidence>
<dbReference type="RefSeq" id="WP_340344804.1">
    <property type="nucleotide sequence ID" value="NZ_JBBKZT010000011.1"/>
</dbReference>
<accession>A0ABU8WT39</accession>
<evidence type="ECO:0000313" key="2">
    <source>
        <dbReference type="EMBL" id="MEJ8849682.1"/>
    </source>
</evidence>
<keyword evidence="1" id="KW-0812">Transmembrane</keyword>
<gene>
    <name evidence="2" type="ORF">WKW82_23755</name>
</gene>
<dbReference type="CDD" id="cd20897">
    <property type="entry name" value="Smlt3025-like"/>
    <property type="match status" value="1"/>
</dbReference>
<comment type="caution">
    <text evidence="2">The sequence shown here is derived from an EMBL/GenBank/DDBJ whole genome shotgun (WGS) entry which is preliminary data.</text>
</comment>
<keyword evidence="1" id="KW-1133">Transmembrane helix</keyword>
<sequence>MNILRDRKDKSSKYLAGGVRVAIVVGLLALAVVSYYFFSKKEGATDQYQGRPLLPAGFALSADSKEVVGNLGGLPVKFPRNFVDGVEYDGDPGFGEKRELPAANRTAEMGLRSLGFFVRSPEFLVMDREQANEDRKKYSRYTTPWISVSIIAGSYFGDGKFLERSVERMNDDPGFQYEKLPGKKFDLDAYTPVSVDPSKRFKDPKTGSYGKDMRDQDVFVFLDKKTGKVETYIECSNIQHDGALCQQYFYLRLPLRVKVSALYRRGQLENWRLIQSSIRRVILDFKNN</sequence>
<dbReference type="Proteomes" id="UP001385892">
    <property type="component" value="Unassembled WGS sequence"/>
</dbReference>